<dbReference type="AlphaFoldDB" id="A0AAU9K804"/>
<dbReference type="EMBL" id="CAJZBQ010000056">
    <property type="protein sequence ID" value="CAG9333322.1"/>
    <property type="molecule type" value="Genomic_DNA"/>
</dbReference>
<evidence type="ECO:0000313" key="4">
    <source>
        <dbReference type="Proteomes" id="UP001162131"/>
    </source>
</evidence>
<reference evidence="3" key="1">
    <citation type="submission" date="2021-09" db="EMBL/GenBank/DDBJ databases">
        <authorList>
            <consortium name="AG Swart"/>
            <person name="Singh M."/>
            <person name="Singh A."/>
            <person name="Seah K."/>
            <person name="Emmerich C."/>
        </authorList>
    </citation>
    <scope>NUCLEOTIDE SEQUENCE</scope>
    <source>
        <strain evidence="3">ATCC30299</strain>
    </source>
</reference>
<protein>
    <recommendedName>
        <fullName evidence="2">Brix domain-containing protein</fullName>
    </recommendedName>
</protein>
<dbReference type="GO" id="GO:0030687">
    <property type="term" value="C:preribosome, large subunit precursor"/>
    <property type="evidence" value="ECO:0007669"/>
    <property type="project" value="TreeGrafter"/>
</dbReference>
<dbReference type="PANTHER" id="PTHR12661:SF5">
    <property type="entry name" value="SUPPRESSOR OF SWI4 1 HOMOLOG"/>
    <property type="match status" value="1"/>
</dbReference>
<feature type="compositionally biased region" description="Basic residues" evidence="1">
    <location>
        <begin position="309"/>
        <end position="326"/>
    </location>
</feature>
<dbReference type="Pfam" id="PF04427">
    <property type="entry name" value="Brix"/>
    <property type="match status" value="1"/>
</dbReference>
<comment type="caution">
    <text evidence="3">The sequence shown here is derived from an EMBL/GenBank/DDBJ whole genome shotgun (WGS) entry which is preliminary data.</text>
</comment>
<evidence type="ECO:0000256" key="1">
    <source>
        <dbReference type="SAM" id="MobiDB-lite"/>
    </source>
</evidence>
<evidence type="ECO:0000313" key="3">
    <source>
        <dbReference type="EMBL" id="CAG9333322.1"/>
    </source>
</evidence>
<dbReference type="GO" id="GO:0019843">
    <property type="term" value="F:rRNA binding"/>
    <property type="evidence" value="ECO:0007669"/>
    <property type="project" value="InterPro"/>
</dbReference>
<dbReference type="PANTHER" id="PTHR12661">
    <property type="entry name" value="PETER PAN-RELATED"/>
    <property type="match status" value="1"/>
</dbReference>
<feature type="domain" description="Brix" evidence="2">
    <location>
        <begin position="23"/>
        <end position="264"/>
    </location>
</feature>
<sequence>MPRRGRRRTKHRTHKEDDDEEKPVTIVSRRGKIGPILKHLVSELRIVLYPNCPLDFKESSKSNLKDLINMANEFEVNNMLFVTCTKNSTYLKAVKLPNGPTISFKILEYTLSSDVRASLKKASRLQPDFKSSPILIMRGVDGLPNNLFKSIFPTLDVSEIKLKKCKRVVLIDNQDDTLQMRHYLIKTRPTGISQSLKKIAKNQIPNLNQFNSVSEWLENSGNASESEGEEATVSDQSSKLSLRLVELGPRMSLKLHKIEEGICGGNVLYHSLIHKDPKAAKEAERILKEKKELKEMRKKIQEENVERKKQQKLARKKSKEPRKRRKLNTEDEEN</sequence>
<organism evidence="3 4">
    <name type="scientific">Blepharisma stoltei</name>
    <dbReference type="NCBI Taxonomy" id="1481888"/>
    <lineage>
        <taxon>Eukaryota</taxon>
        <taxon>Sar</taxon>
        <taxon>Alveolata</taxon>
        <taxon>Ciliophora</taxon>
        <taxon>Postciliodesmatophora</taxon>
        <taxon>Heterotrichea</taxon>
        <taxon>Heterotrichida</taxon>
        <taxon>Blepharismidae</taxon>
        <taxon>Blepharisma</taxon>
    </lineage>
</organism>
<gene>
    <name evidence="3" type="ORF">BSTOLATCC_MIC58136</name>
</gene>
<name>A0AAU9K804_9CILI</name>
<feature type="region of interest" description="Disordered" evidence="1">
    <location>
        <begin position="1"/>
        <end position="23"/>
    </location>
</feature>
<keyword evidence="4" id="KW-1185">Reference proteome</keyword>
<feature type="compositionally biased region" description="Basic residues" evidence="1">
    <location>
        <begin position="1"/>
        <end position="13"/>
    </location>
</feature>
<dbReference type="InterPro" id="IPR007109">
    <property type="entry name" value="Brix"/>
</dbReference>
<dbReference type="SUPFAM" id="SSF52954">
    <property type="entry name" value="Class II aaRS ABD-related"/>
    <property type="match status" value="1"/>
</dbReference>
<dbReference type="GO" id="GO:0000027">
    <property type="term" value="P:ribosomal large subunit assembly"/>
    <property type="evidence" value="ECO:0007669"/>
    <property type="project" value="TreeGrafter"/>
</dbReference>
<dbReference type="InterPro" id="IPR045112">
    <property type="entry name" value="PPAN-like"/>
</dbReference>
<dbReference type="PROSITE" id="PS50833">
    <property type="entry name" value="BRIX"/>
    <property type="match status" value="1"/>
</dbReference>
<dbReference type="Proteomes" id="UP001162131">
    <property type="component" value="Unassembled WGS sequence"/>
</dbReference>
<dbReference type="GO" id="GO:0006364">
    <property type="term" value="P:rRNA processing"/>
    <property type="evidence" value="ECO:0007669"/>
    <property type="project" value="InterPro"/>
</dbReference>
<proteinExistence type="predicted"/>
<dbReference type="SMART" id="SM00879">
    <property type="entry name" value="Brix"/>
    <property type="match status" value="1"/>
</dbReference>
<feature type="region of interest" description="Disordered" evidence="1">
    <location>
        <begin position="300"/>
        <end position="334"/>
    </location>
</feature>
<evidence type="ECO:0000259" key="2">
    <source>
        <dbReference type="PROSITE" id="PS50833"/>
    </source>
</evidence>
<accession>A0AAU9K804</accession>